<dbReference type="SUPFAM" id="SSF82171">
    <property type="entry name" value="DPP6 N-terminal domain-like"/>
    <property type="match status" value="1"/>
</dbReference>
<evidence type="ECO:0000313" key="3">
    <source>
        <dbReference type="EMBL" id="AIE87136.1"/>
    </source>
</evidence>
<dbReference type="GO" id="GO:0006508">
    <property type="term" value="P:proteolysis"/>
    <property type="evidence" value="ECO:0007669"/>
    <property type="project" value="InterPro"/>
</dbReference>
<dbReference type="PANTHER" id="PTHR11731:SF193">
    <property type="entry name" value="DIPEPTIDYL PEPTIDASE 9"/>
    <property type="match status" value="1"/>
</dbReference>
<dbReference type="eggNOG" id="COG1506">
    <property type="taxonomic scope" value="Bacteria"/>
</dbReference>
<dbReference type="InterPro" id="IPR050278">
    <property type="entry name" value="Serine_Prot_S9B/DPPIV"/>
</dbReference>
<keyword evidence="4" id="KW-1185">Reference proteome</keyword>
<dbReference type="Proteomes" id="UP000027982">
    <property type="component" value="Chromosome"/>
</dbReference>
<dbReference type="Pfam" id="PF00930">
    <property type="entry name" value="DPPIV_N"/>
    <property type="match status" value="1"/>
</dbReference>
<dbReference type="InterPro" id="IPR001375">
    <property type="entry name" value="Peptidase_S9_cat"/>
</dbReference>
<dbReference type="AlphaFoldDB" id="A0A068NUM6"/>
<dbReference type="InterPro" id="IPR029058">
    <property type="entry name" value="AB_hydrolase_fold"/>
</dbReference>
<dbReference type="KEGG" id="fgi:OP10G_3768"/>
<evidence type="ECO:0000259" key="1">
    <source>
        <dbReference type="Pfam" id="PF00326"/>
    </source>
</evidence>
<dbReference type="PANTHER" id="PTHR11731">
    <property type="entry name" value="PROTEASE FAMILY S9B,C DIPEPTIDYL-PEPTIDASE IV-RELATED"/>
    <property type="match status" value="1"/>
</dbReference>
<evidence type="ECO:0000313" key="4">
    <source>
        <dbReference type="Proteomes" id="UP000027982"/>
    </source>
</evidence>
<feature type="domain" description="Peptidase S9 prolyl oligopeptidase catalytic" evidence="1">
    <location>
        <begin position="515"/>
        <end position="708"/>
    </location>
</feature>
<protein>
    <submittedName>
        <fullName evidence="3">Dipeptidyl-peptidase</fullName>
    </submittedName>
</protein>
<dbReference type="GO" id="GO:0008239">
    <property type="term" value="F:dipeptidyl-peptidase activity"/>
    <property type="evidence" value="ECO:0007669"/>
    <property type="project" value="TreeGrafter"/>
</dbReference>
<dbReference type="SUPFAM" id="SSF53474">
    <property type="entry name" value="alpha/beta-Hydrolases"/>
    <property type="match status" value="1"/>
</dbReference>
<gene>
    <name evidence="3" type="ORF">OP10G_3768</name>
</gene>
<feature type="domain" description="Dipeptidylpeptidase IV N-terminal" evidence="2">
    <location>
        <begin position="111"/>
        <end position="400"/>
    </location>
</feature>
<dbReference type="EMBL" id="CP007139">
    <property type="protein sequence ID" value="AIE87136.1"/>
    <property type="molecule type" value="Genomic_DNA"/>
</dbReference>
<name>A0A068NUM6_FIMGI</name>
<dbReference type="STRING" id="661478.OP10G_3768"/>
<dbReference type="GO" id="GO:0008236">
    <property type="term" value="F:serine-type peptidase activity"/>
    <property type="evidence" value="ECO:0007669"/>
    <property type="project" value="InterPro"/>
</dbReference>
<organism evidence="3 4">
    <name type="scientific">Fimbriimonas ginsengisoli Gsoil 348</name>
    <dbReference type="NCBI Taxonomy" id="661478"/>
    <lineage>
        <taxon>Bacteria</taxon>
        <taxon>Bacillati</taxon>
        <taxon>Armatimonadota</taxon>
        <taxon>Fimbriimonadia</taxon>
        <taxon>Fimbriimonadales</taxon>
        <taxon>Fimbriimonadaceae</taxon>
        <taxon>Fimbriimonas</taxon>
    </lineage>
</organism>
<dbReference type="Gene3D" id="2.140.10.30">
    <property type="entry name" value="Dipeptidylpeptidase IV, N-terminal domain"/>
    <property type="match status" value="1"/>
</dbReference>
<reference evidence="3 4" key="1">
    <citation type="journal article" date="2014" name="PLoS ONE">
        <title>The first complete genome sequence of the class fimbriimonadia in the phylum armatimonadetes.</title>
        <authorList>
            <person name="Hu Z.Y."/>
            <person name="Wang Y.Z."/>
            <person name="Im W.T."/>
            <person name="Wang S.Y."/>
            <person name="Zhao G.P."/>
            <person name="Zheng H.J."/>
            <person name="Quan Z.X."/>
        </authorList>
    </citation>
    <scope>NUCLEOTIDE SEQUENCE [LARGE SCALE GENOMIC DNA]</scope>
    <source>
        <strain evidence="3">Gsoil 348</strain>
    </source>
</reference>
<dbReference type="InterPro" id="IPR002469">
    <property type="entry name" value="Peptidase_S9B_N"/>
</dbReference>
<dbReference type="HOGENOM" id="CLU_006105_2_0_0"/>
<proteinExistence type="predicted"/>
<dbReference type="Gene3D" id="3.40.50.1820">
    <property type="entry name" value="alpha/beta hydrolase"/>
    <property type="match status" value="1"/>
</dbReference>
<accession>A0A068NUM6</accession>
<evidence type="ECO:0000259" key="2">
    <source>
        <dbReference type="Pfam" id="PF00930"/>
    </source>
</evidence>
<sequence length="711" mass="79665">MGFGQSLPKADIPIERFYQYPLINGRSPSNPKMSPDGSKIVFGWNETGARKLDLWSLQYPSGKKQRIVDASKITDLPRQDDTRTDQEKSEAILYDGGITGADWSPDGDELMFSYKGRVWLTQPDGSELHPIVDGQSGIASPQFTPDGKYISYVSGQNLFRLDRHSGAVKQLTFISKPNTKIESATWSQDGKTIAVTWSDSSKEGKHVMMDFSKDRATVVNIQREWNGDLNVDNQIGLIPADGGIIRFVSGLPRYLWLKDVEWSPDGSKLAIAWIKDDFKEFTISVVDPAKAEKADVYNEKAPMNYITDWRPLVWTKDGESILFGTDIVDGRFGYRSVMKMDADGKNLSKFYSEGHDVAALGRPKESDRIFLVTLGESPLKSEITVVEPDGKRTHHKVMPNGMSTPKEFDAAGLPLYSDDGGRVATLASDRTVNPELYSVEPTIKRLTKSQLPEFEKVKWADFKEVTFKAPDGRMLHGLLIARPGLDLSQKHPAFISNVYANSGKAAWSGFLENYAAMNLDMVVLALDFRASWGYGGEFNSGYYRQMGLIDVDEAVAAKEYLASLPYVRGDRVGIWGWSYGGYLTCMSLLTKPGVFHTGVAVASVTDWKSYNEWYTRRRLGLVKDDPKIFEKTSPITYAGGLQDNLLLVHGIMDDNVLFQDTARLIQRLIDNGKYFDEMTYPRDDHSIGKDTSRPHVFATILRYLYGHLSQP</sequence>
<dbReference type="Pfam" id="PF00326">
    <property type="entry name" value="Peptidase_S9"/>
    <property type="match status" value="1"/>
</dbReference>